<gene>
    <name evidence="19" type="primary">pleC_2</name>
    <name evidence="19" type="ORF">AW10_03497</name>
</gene>
<evidence type="ECO:0000259" key="17">
    <source>
        <dbReference type="PROSITE" id="PS50112"/>
    </source>
</evidence>
<evidence type="ECO:0000256" key="9">
    <source>
        <dbReference type="ARBA" id="ARBA00022840"/>
    </source>
</evidence>
<reference evidence="19 20" key="1">
    <citation type="submission" date="2014-02" db="EMBL/GenBank/DDBJ databases">
        <title>Expanding our view of genomic diversity in Candidatus Accumulibacter clades.</title>
        <authorList>
            <person name="Skennerton C.T."/>
            <person name="Barr J.J."/>
            <person name="Slater F.R."/>
            <person name="Bond P.L."/>
            <person name="Tyson G.W."/>
        </authorList>
    </citation>
    <scope>NUCLEOTIDE SEQUENCE [LARGE SCALE GENOMIC DNA]</scope>
    <source>
        <strain evidence="20">BA-92</strain>
    </source>
</reference>
<dbReference type="InterPro" id="IPR036890">
    <property type="entry name" value="HATPase_C_sf"/>
</dbReference>
<dbReference type="SMART" id="SM00091">
    <property type="entry name" value="PAS"/>
    <property type="match status" value="3"/>
</dbReference>
<dbReference type="Gene3D" id="3.30.450.20">
    <property type="entry name" value="PAS domain"/>
    <property type="match status" value="3"/>
</dbReference>
<dbReference type="GO" id="GO:0009927">
    <property type="term" value="F:histidine phosphotransfer kinase activity"/>
    <property type="evidence" value="ECO:0007669"/>
    <property type="project" value="TreeGrafter"/>
</dbReference>
<protein>
    <recommendedName>
        <fullName evidence="14">Virulence sensor protein BvgS</fullName>
        <ecNumber evidence="3">2.7.13.3</ecNumber>
    </recommendedName>
</protein>
<evidence type="ECO:0000313" key="20">
    <source>
        <dbReference type="Proteomes" id="UP000021816"/>
    </source>
</evidence>
<comment type="catalytic activity">
    <reaction evidence="1">
        <text>ATP + protein L-histidine = ADP + protein N-phospho-L-histidine.</text>
        <dbReference type="EC" id="2.7.13.3"/>
    </reaction>
</comment>
<dbReference type="SUPFAM" id="SSF55785">
    <property type="entry name" value="PYP-like sensor domain (PAS domain)"/>
    <property type="match status" value="3"/>
</dbReference>
<keyword evidence="11" id="KW-0902">Two-component regulatory system</keyword>
<proteinExistence type="predicted"/>
<evidence type="ECO:0000256" key="2">
    <source>
        <dbReference type="ARBA" id="ARBA00004370"/>
    </source>
</evidence>
<dbReference type="InterPro" id="IPR000700">
    <property type="entry name" value="PAS-assoc_C"/>
</dbReference>
<dbReference type="CDD" id="cd16922">
    <property type="entry name" value="HATPase_EvgS-ArcB-TorS-like"/>
    <property type="match status" value="1"/>
</dbReference>
<dbReference type="InterPro" id="IPR004358">
    <property type="entry name" value="Sig_transdc_His_kin-like_C"/>
</dbReference>
<evidence type="ECO:0000256" key="8">
    <source>
        <dbReference type="ARBA" id="ARBA00022777"/>
    </source>
</evidence>
<dbReference type="GO" id="GO:0005886">
    <property type="term" value="C:plasma membrane"/>
    <property type="evidence" value="ECO:0007669"/>
    <property type="project" value="TreeGrafter"/>
</dbReference>
<dbReference type="PROSITE" id="PS50113">
    <property type="entry name" value="PAC"/>
    <property type="match status" value="3"/>
</dbReference>
<dbReference type="PRINTS" id="PR00344">
    <property type="entry name" value="BCTRLSENSOR"/>
</dbReference>
<dbReference type="InterPro" id="IPR003594">
    <property type="entry name" value="HATPase_dom"/>
</dbReference>
<dbReference type="Gene3D" id="3.30.565.10">
    <property type="entry name" value="Histidine kinase-like ATPase, C-terminal domain"/>
    <property type="match status" value="1"/>
</dbReference>
<dbReference type="PROSITE" id="PS50112">
    <property type="entry name" value="PAS"/>
    <property type="match status" value="2"/>
</dbReference>
<dbReference type="GO" id="GO:0000155">
    <property type="term" value="F:phosphorelay sensor kinase activity"/>
    <property type="evidence" value="ECO:0007669"/>
    <property type="project" value="InterPro"/>
</dbReference>
<dbReference type="SUPFAM" id="SSF47384">
    <property type="entry name" value="Homodimeric domain of signal transducing histidine kinase"/>
    <property type="match status" value="1"/>
</dbReference>
<dbReference type="InterPro" id="IPR036097">
    <property type="entry name" value="HisK_dim/P_sf"/>
</dbReference>
<evidence type="ECO:0000259" key="16">
    <source>
        <dbReference type="PROSITE" id="PS50109"/>
    </source>
</evidence>
<evidence type="ECO:0000256" key="10">
    <source>
        <dbReference type="ARBA" id="ARBA00022989"/>
    </source>
</evidence>
<evidence type="ECO:0000313" key="19">
    <source>
        <dbReference type="EMBL" id="EXI77862.1"/>
    </source>
</evidence>
<evidence type="ECO:0000256" key="12">
    <source>
        <dbReference type="ARBA" id="ARBA00023136"/>
    </source>
</evidence>
<keyword evidence="9" id="KW-0067">ATP-binding</keyword>
<dbReference type="Pfam" id="PF13188">
    <property type="entry name" value="PAS_8"/>
    <property type="match status" value="1"/>
</dbReference>
<dbReference type="InterPro" id="IPR005467">
    <property type="entry name" value="His_kinase_dom"/>
</dbReference>
<dbReference type="InterPro" id="IPR000014">
    <property type="entry name" value="PAS"/>
</dbReference>
<evidence type="ECO:0000256" key="1">
    <source>
        <dbReference type="ARBA" id="ARBA00000085"/>
    </source>
</evidence>
<dbReference type="Pfam" id="PF08447">
    <property type="entry name" value="PAS_3"/>
    <property type="match status" value="1"/>
</dbReference>
<dbReference type="SUPFAM" id="SSF55874">
    <property type="entry name" value="ATPase domain of HSP90 chaperone/DNA topoisomerase II/histidine kinase"/>
    <property type="match status" value="1"/>
</dbReference>
<dbReference type="SMART" id="SM00387">
    <property type="entry name" value="HATPase_c"/>
    <property type="match status" value="1"/>
</dbReference>
<accession>A0A011PLH0</accession>
<evidence type="ECO:0000256" key="5">
    <source>
        <dbReference type="ARBA" id="ARBA00022679"/>
    </source>
</evidence>
<feature type="domain" description="PAC" evidence="18">
    <location>
        <begin position="655"/>
        <end position="708"/>
    </location>
</feature>
<keyword evidence="6 15" id="KW-0812">Transmembrane</keyword>
<dbReference type="InterPro" id="IPR013655">
    <property type="entry name" value="PAS_fold_3"/>
</dbReference>
<dbReference type="Gene3D" id="2.10.70.100">
    <property type="match status" value="1"/>
</dbReference>
<dbReference type="NCBIfam" id="TIGR00229">
    <property type="entry name" value="sensory_box"/>
    <property type="match status" value="3"/>
</dbReference>
<evidence type="ECO:0000256" key="11">
    <source>
        <dbReference type="ARBA" id="ARBA00023012"/>
    </source>
</evidence>
<evidence type="ECO:0000256" key="14">
    <source>
        <dbReference type="ARBA" id="ARBA00070152"/>
    </source>
</evidence>
<dbReference type="Pfam" id="PF02518">
    <property type="entry name" value="HATPase_c"/>
    <property type="match status" value="1"/>
</dbReference>
<feature type="domain" description="PAS" evidence="17">
    <location>
        <begin position="450"/>
        <end position="491"/>
    </location>
</feature>
<dbReference type="InterPro" id="IPR001610">
    <property type="entry name" value="PAC"/>
</dbReference>
<feature type="domain" description="PAC" evidence="18">
    <location>
        <begin position="532"/>
        <end position="584"/>
    </location>
</feature>
<dbReference type="GO" id="GO:0005524">
    <property type="term" value="F:ATP binding"/>
    <property type="evidence" value="ECO:0007669"/>
    <property type="project" value="UniProtKB-KW"/>
</dbReference>
<feature type="domain" description="PAS" evidence="17">
    <location>
        <begin position="581"/>
        <end position="653"/>
    </location>
</feature>
<comment type="function">
    <text evidence="13">Member of the two-component regulatory system BvgS/BvgA. Phosphorylates BvgA via a four-step phosphorelay in response to environmental signals.</text>
</comment>
<sequence length="972" mass="107701">MNISPLSVLLSRLVWFSLLPLLLLASGLAAYHVHSNQVATQESAARRLDNYAAQIDGFLEARILALRMLADSPLADDPKRWPDLYAEAQAFRASFGSQVIFADAERQMLFNTRVPFDTPLPRLPDARQGRSAAPIALETGTPAVGDIVQGPVIDEPLVAIVVPGLRAGRVRHLMLVTSTTREIQRLVNAIPMAPGWVLSVQDSAGDLIARQAPADFDPARDVDADWLFAVKSRWAPWTITVAVPRTVIQEPLLSSIAALLLAIVLTTLAGWLLGRRVACRIARQITALSHTAPDAPLPDISEIAAVREHLDSNLIALRESEERLRLSTELANVAVWEYRFANDSMARSPNHDQLYGLAWQTDWEMSTFLNATHPEDRELSLATIQKSVAPGGPDDYTFDFRVVYPDQSVHWLMVIGQVVERASDGQGTVVRGCLMDITQRKQVQMALNEGNERLAAVMENISEGLVVADRQGLVVYWNPAALAMCGYASMDECRRKIAEFADTFEVRLVNEDRVLPKEDWPLSRVLRGEVLHDWEVRLRRLDRGWEKIVAYSGWLIHSASGESLAFVSSTDVSDRKQAEAELQKFAMLADSSSEFIGMCDLDLNPLYVNPAGVRMVGLPDQAAACRVKVEEYFFPEDQRFIAEEFFPRVLREGHGDVEIRLRHFQTGEPIWMFYYLFSVHDASGAIVGWATVSRDISERKQAEAEVHRLHEELQAHATSLEQRVLERTAELEAAKLRAEAADRVKSTFLATMSHELRTPLNSIIGFTGILLQKLPGPLNAEQEKQLDIVRNASRHLLALISDVLDISKVEAGELHIAHERLDLRALIARLGEVFGPLAARRGLAFGLDITENEAMVIGDRRRLEQVLNNLLSNALKFTPRGCINLSCRKEGDSFVVAVTDTGVGIKTEDMDKLFRPFSQIETGLAGLREGTGLGLAISRSLVEAMGGHISAESEWGQGSCFALTLPCGKKVS</sequence>
<dbReference type="PANTHER" id="PTHR43047:SF72">
    <property type="entry name" value="OSMOSENSING HISTIDINE PROTEIN KINASE SLN1"/>
    <property type="match status" value="1"/>
</dbReference>
<evidence type="ECO:0000256" key="3">
    <source>
        <dbReference type="ARBA" id="ARBA00012438"/>
    </source>
</evidence>
<keyword evidence="10 15" id="KW-1133">Transmembrane helix</keyword>
<dbReference type="SMART" id="SM00388">
    <property type="entry name" value="HisKA"/>
    <property type="match status" value="1"/>
</dbReference>
<name>A0A011PLH0_9PROT</name>
<evidence type="ECO:0000256" key="7">
    <source>
        <dbReference type="ARBA" id="ARBA00022741"/>
    </source>
</evidence>
<dbReference type="Gene3D" id="1.10.287.130">
    <property type="match status" value="1"/>
</dbReference>
<dbReference type="STRING" id="1454003.AW10_03497"/>
<keyword evidence="12 15" id="KW-0472">Membrane</keyword>
<evidence type="ECO:0000259" key="18">
    <source>
        <dbReference type="PROSITE" id="PS50113"/>
    </source>
</evidence>
<dbReference type="Proteomes" id="UP000021816">
    <property type="component" value="Unassembled WGS sequence"/>
</dbReference>
<comment type="caution">
    <text evidence="19">The sequence shown here is derived from an EMBL/GenBank/DDBJ whole genome shotgun (WGS) entry which is preliminary data.</text>
</comment>
<dbReference type="EMBL" id="JEMX01000088">
    <property type="protein sequence ID" value="EXI77862.1"/>
    <property type="molecule type" value="Genomic_DNA"/>
</dbReference>
<organism evidence="19 20">
    <name type="scientific">Candidatus Accumulibacter appositus</name>
    <dbReference type="NCBI Taxonomy" id="1454003"/>
    <lineage>
        <taxon>Bacteria</taxon>
        <taxon>Pseudomonadati</taxon>
        <taxon>Pseudomonadota</taxon>
        <taxon>Betaproteobacteria</taxon>
        <taxon>Candidatus Accumulibacter</taxon>
    </lineage>
</organism>
<dbReference type="CDD" id="cd00082">
    <property type="entry name" value="HisKA"/>
    <property type="match status" value="1"/>
</dbReference>
<feature type="domain" description="PAC" evidence="18">
    <location>
        <begin position="396"/>
        <end position="449"/>
    </location>
</feature>
<dbReference type="AlphaFoldDB" id="A0A011PLH0"/>
<evidence type="ECO:0000256" key="13">
    <source>
        <dbReference type="ARBA" id="ARBA00058004"/>
    </source>
</evidence>
<dbReference type="InterPro" id="IPR013656">
    <property type="entry name" value="PAS_4"/>
</dbReference>
<comment type="subcellular location">
    <subcellularLocation>
        <location evidence="2">Membrane</location>
    </subcellularLocation>
</comment>
<dbReference type="CDD" id="cd00130">
    <property type="entry name" value="PAS"/>
    <property type="match status" value="3"/>
</dbReference>
<evidence type="ECO:0000256" key="4">
    <source>
        <dbReference type="ARBA" id="ARBA00022553"/>
    </source>
</evidence>
<dbReference type="PATRIC" id="fig|1454003.3.peg.3552"/>
<evidence type="ECO:0000256" key="6">
    <source>
        <dbReference type="ARBA" id="ARBA00022692"/>
    </source>
</evidence>
<feature type="domain" description="Histidine kinase" evidence="16">
    <location>
        <begin position="751"/>
        <end position="969"/>
    </location>
</feature>
<evidence type="ECO:0000256" key="15">
    <source>
        <dbReference type="SAM" id="Phobius"/>
    </source>
</evidence>
<keyword evidence="8" id="KW-0418">Kinase</keyword>
<feature type="transmembrane region" description="Helical" evidence="15">
    <location>
        <begin position="252"/>
        <end position="273"/>
    </location>
</feature>
<keyword evidence="7" id="KW-0547">Nucleotide-binding</keyword>
<dbReference type="EC" id="2.7.13.3" evidence="3"/>
<dbReference type="Pfam" id="PF08448">
    <property type="entry name" value="PAS_4"/>
    <property type="match status" value="1"/>
</dbReference>
<keyword evidence="5 19" id="KW-0808">Transferase</keyword>
<dbReference type="SMART" id="SM00086">
    <property type="entry name" value="PAC"/>
    <property type="match status" value="3"/>
</dbReference>
<dbReference type="PANTHER" id="PTHR43047">
    <property type="entry name" value="TWO-COMPONENT HISTIDINE PROTEIN KINASE"/>
    <property type="match status" value="1"/>
</dbReference>
<dbReference type="InterPro" id="IPR003661">
    <property type="entry name" value="HisK_dim/P_dom"/>
</dbReference>
<dbReference type="FunFam" id="1.10.287.130:FF:000004">
    <property type="entry name" value="Ethylene receptor 1"/>
    <property type="match status" value="1"/>
</dbReference>
<dbReference type="PROSITE" id="PS50109">
    <property type="entry name" value="HIS_KIN"/>
    <property type="match status" value="1"/>
</dbReference>
<dbReference type="Pfam" id="PF00512">
    <property type="entry name" value="HisKA"/>
    <property type="match status" value="1"/>
</dbReference>
<keyword evidence="4" id="KW-0597">Phosphoprotein</keyword>
<dbReference type="FunFam" id="3.30.565.10:FF:000010">
    <property type="entry name" value="Sensor histidine kinase RcsC"/>
    <property type="match status" value="1"/>
</dbReference>
<dbReference type="InterPro" id="IPR035965">
    <property type="entry name" value="PAS-like_dom_sf"/>
</dbReference>